<dbReference type="GO" id="GO:0006465">
    <property type="term" value="P:signal peptide processing"/>
    <property type="evidence" value="ECO:0007669"/>
    <property type="project" value="InterPro"/>
</dbReference>
<keyword evidence="7 8" id="KW-0472">Membrane</keyword>
<comment type="subcellular location">
    <subcellularLocation>
        <location evidence="1">Endoplasmic reticulum membrane</location>
        <topology evidence="1">Single-pass type II membrane protein</topology>
    </subcellularLocation>
</comment>
<dbReference type="GO" id="GO:0005787">
    <property type="term" value="C:signal peptidase complex"/>
    <property type="evidence" value="ECO:0007669"/>
    <property type="project" value="InterPro"/>
</dbReference>
<organism evidence="9 10">
    <name type="scientific">Nematocida displodere</name>
    <dbReference type="NCBI Taxonomy" id="1805483"/>
    <lineage>
        <taxon>Eukaryota</taxon>
        <taxon>Fungi</taxon>
        <taxon>Fungi incertae sedis</taxon>
        <taxon>Microsporidia</taxon>
        <taxon>Nematocida</taxon>
    </lineage>
</organism>
<evidence type="ECO:0000256" key="1">
    <source>
        <dbReference type="ARBA" id="ARBA00004648"/>
    </source>
</evidence>
<comment type="similarity">
    <text evidence="2">Belongs to the SPCS3 family.</text>
</comment>
<dbReference type="Pfam" id="PF04573">
    <property type="entry name" value="SPC22"/>
    <property type="match status" value="1"/>
</dbReference>
<evidence type="ECO:0000313" key="10">
    <source>
        <dbReference type="Proteomes" id="UP000185944"/>
    </source>
</evidence>
<dbReference type="OrthoDB" id="10261524at2759"/>
<proteinExistence type="inferred from homology"/>
<evidence type="ECO:0000256" key="5">
    <source>
        <dbReference type="ARBA" id="ARBA00022968"/>
    </source>
</evidence>
<dbReference type="AlphaFoldDB" id="A0A177EB64"/>
<keyword evidence="5" id="KW-0735">Signal-anchor</keyword>
<dbReference type="VEuPathDB" id="MicrosporidiaDB:NEDG_01105"/>
<reference evidence="9 10" key="1">
    <citation type="submission" date="2016-02" db="EMBL/GenBank/DDBJ databases">
        <title>Discovery of a natural microsporidian pathogen with a broad tissue tropism in Caenorhabditis elegans.</title>
        <authorList>
            <person name="Luallen R.J."/>
            <person name="Reinke A.W."/>
            <person name="Tong L."/>
            <person name="Botts M.R."/>
            <person name="Felix M.-A."/>
            <person name="Troemel E.R."/>
        </authorList>
    </citation>
    <scope>NUCLEOTIDE SEQUENCE [LARGE SCALE GENOMIC DNA]</scope>
    <source>
        <strain evidence="9 10">JUm2807</strain>
    </source>
</reference>
<gene>
    <name evidence="9" type="ORF">NEDG_01105</name>
</gene>
<keyword evidence="6 8" id="KW-1133">Transmembrane helix</keyword>
<evidence type="ECO:0000256" key="7">
    <source>
        <dbReference type="ARBA" id="ARBA00023136"/>
    </source>
</evidence>
<sequence length="150" mass="16945">MNTFSKRASTAASLYMTYLTLVVGVVFVTSFFMNINVPSCSPVIYSVNKSNLVFSPNINLEPTINYNVKELYMYLVQRVESNGEVDEKTIWSTLVKKNGQTKLFSRVVGSTDDPKRPLLSSTFVLKGSYFPYIGLIKHRTFATFKGEMPQ</sequence>
<keyword evidence="4" id="KW-0256">Endoplasmic reticulum</keyword>
<evidence type="ECO:0000256" key="6">
    <source>
        <dbReference type="ARBA" id="ARBA00022989"/>
    </source>
</evidence>
<evidence type="ECO:0000256" key="8">
    <source>
        <dbReference type="SAM" id="Phobius"/>
    </source>
</evidence>
<name>A0A177EB64_9MICR</name>
<keyword evidence="10" id="KW-1185">Reference proteome</keyword>
<accession>A0A177EB64</accession>
<dbReference type="Proteomes" id="UP000185944">
    <property type="component" value="Unassembled WGS sequence"/>
</dbReference>
<keyword evidence="3 8" id="KW-0812">Transmembrane</keyword>
<evidence type="ECO:0000313" key="9">
    <source>
        <dbReference type="EMBL" id="OAG28966.1"/>
    </source>
</evidence>
<dbReference type="RefSeq" id="XP_067543711.1">
    <property type="nucleotide sequence ID" value="XM_067688523.1"/>
</dbReference>
<feature type="transmembrane region" description="Helical" evidence="8">
    <location>
        <begin position="12"/>
        <end position="33"/>
    </location>
</feature>
<dbReference type="InterPro" id="IPR007653">
    <property type="entry name" value="SPC3"/>
</dbReference>
<evidence type="ECO:0000256" key="2">
    <source>
        <dbReference type="ARBA" id="ARBA00009289"/>
    </source>
</evidence>
<dbReference type="EMBL" id="LTDL01000042">
    <property type="protein sequence ID" value="OAG28966.1"/>
    <property type="molecule type" value="Genomic_DNA"/>
</dbReference>
<dbReference type="GeneID" id="93647455"/>
<comment type="caution">
    <text evidence="9">The sequence shown here is derived from an EMBL/GenBank/DDBJ whole genome shotgun (WGS) entry which is preliminary data.</text>
</comment>
<evidence type="ECO:0000256" key="3">
    <source>
        <dbReference type="ARBA" id="ARBA00022692"/>
    </source>
</evidence>
<evidence type="ECO:0000256" key="4">
    <source>
        <dbReference type="ARBA" id="ARBA00022824"/>
    </source>
</evidence>
<protein>
    <submittedName>
        <fullName evidence="9">Signal peptidase complex subunit 3</fullName>
    </submittedName>
</protein>